<dbReference type="PANTHER" id="PTHR20836">
    <property type="entry name" value="DIHYDRODIPICOLINATE REDUCTASE"/>
    <property type="match status" value="1"/>
</dbReference>
<dbReference type="InterPro" id="IPR036291">
    <property type="entry name" value="NAD(P)-bd_dom_sf"/>
</dbReference>
<evidence type="ECO:0000256" key="11">
    <source>
        <dbReference type="ARBA" id="ARBA00049080"/>
    </source>
</evidence>
<reference evidence="16" key="1">
    <citation type="submission" date="2022-12" db="EMBL/GenBank/DDBJ databases">
        <title>Whole genome sequence analysis of a duck derived balloon bacteium Aerococcus urinaeequi henan2020.</title>
        <authorList>
            <person name="Zhang H."/>
            <person name="Qiao H.X."/>
            <person name="Bian C.Z."/>
            <person name="Shu J.C."/>
        </authorList>
    </citation>
    <scope>NUCLEOTIDE SEQUENCE</scope>
    <source>
        <strain evidence="16">2020-HN-1</strain>
    </source>
</reference>
<accession>A0AA47J0Z6</accession>
<evidence type="ECO:0000256" key="7">
    <source>
        <dbReference type="ARBA" id="ARBA00023027"/>
    </source>
</evidence>
<feature type="binding site" evidence="13">
    <location>
        <begin position="161"/>
        <end position="162"/>
    </location>
    <ligand>
        <name>(S)-2,3,4,5-tetrahydrodipicolinate</name>
        <dbReference type="ChEBI" id="CHEBI:16845"/>
    </ligand>
</feature>
<dbReference type="Gene3D" id="3.30.360.10">
    <property type="entry name" value="Dihydrodipicolinate Reductase, domain 2"/>
    <property type="match status" value="1"/>
</dbReference>
<dbReference type="GO" id="GO:0051287">
    <property type="term" value="F:NAD binding"/>
    <property type="evidence" value="ECO:0007669"/>
    <property type="project" value="UniProtKB-UniRule"/>
</dbReference>
<evidence type="ECO:0000313" key="16">
    <source>
        <dbReference type="EMBL" id="WAT25479.1"/>
    </source>
</evidence>
<keyword evidence="3 13" id="KW-0028">Amino-acid biosynthesis</keyword>
<gene>
    <name evidence="13 16" type="primary">dapB</name>
    <name evidence="16" type="ORF">OZ415_03550</name>
</gene>
<dbReference type="GO" id="GO:0019877">
    <property type="term" value="P:diaminopimelate biosynthetic process"/>
    <property type="evidence" value="ECO:0007669"/>
    <property type="project" value="UniProtKB-UniRule"/>
</dbReference>
<feature type="binding site" evidence="13">
    <location>
        <begin position="95"/>
        <end position="97"/>
    </location>
    <ligand>
        <name>NAD(+)</name>
        <dbReference type="ChEBI" id="CHEBI:57540"/>
    </ligand>
</feature>
<evidence type="ECO:0000313" key="17">
    <source>
        <dbReference type="Proteomes" id="UP001164714"/>
    </source>
</evidence>
<sequence>MMRVLVTGFLGRMGSTAANMVINHEGFELVALANNDLNNQADRVAEWSDKAPVFESIQDAISQVDIDVAIDFTIPAAAYQNTKYYIEHNIHPVVGTTGFTDAEIEELTALSEAKKLGGLIAPNFAIGSVLMQVFSAKAAKYLPDVEITEIHHNQKLDAPSGTAEKTAKLIYEARGEHVSGHPDETESMPGARGADFHGIRIHSLRLPGYNSHQIVQFGGVGEALTIRQDSFDRNSYMPGVALAVEKVGELDGLIYGLEHLLDD</sequence>
<feature type="binding site" evidence="13">
    <location>
        <begin position="8"/>
        <end position="13"/>
    </location>
    <ligand>
        <name>NAD(+)</name>
        <dbReference type="ChEBI" id="CHEBI:57540"/>
    </ligand>
</feature>
<evidence type="ECO:0000256" key="12">
    <source>
        <dbReference type="ARBA" id="ARBA00049396"/>
    </source>
</evidence>
<dbReference type="InterPro" id="IPR022663">
    <property type="entry name" value="DapB_C"/>
</dbReference>
<feature type="domain" description="Dihydrodipicolinate reductase C-terminal" evidence="15">
    <location>
        <begin position="127"/>
        <end position="261"/>
    </location>
</feature>
<dbReference type="SUPFAM" id="SSF51735">
    <property type="entry name" value="NAD(P)-binding Rossmann-fold domains"/>
    <property type="match status" value="1"/>
</dbReference>
<comment type="catalytic activity">
    <reaction evidence="12 13">
        <text>(S)-2,3,4,5-tetrahydrodipicolinate + NAD(+) + H2O = (2S,4S)-4-hydroxy-2,3,4,5-tetrahydrodipicolinate + NADH + H(+)</text>
        <dbReference type="Rhea" id="RHEA:35323"/>
        <dbReference type="ChEBI" id="CHEBI:15377"/>
        <dbReference type="ChEBI" id="CHEBI:15378"/>
        <dbReference type="ChEBI" id="CHEBI:16845"/>
        <dbReference type="ChEBI" id="CHEBI:57540"/>
        <dbReference type="ChEBI" id="CHEBI:57945"/>
        <dbReference type="ChEBI" id="CHEBI:67139"/>
        <dbReference type="EC" id="1.17.1.8"/>
    </reaction>
</comment>
<comment type="subunit">
    <text evidence="13">Homotetramer.</text>
</comment>
<dbReference type="GO" id="GO:0016726">
    <property type="term" value="F:oxidoreductase activity, acting on CH or CH2 groups, NAD or NADP as acceptor"/>
    <property type="evidence" value="ECO:0007669"/>
    <property type="project" value="UniProtKB-UniRule"/>
</dbReference>
<comment type="catalytic activity">
    <reaction evidence="11 13">
        <text>(S)-2,3,4,5-tetrahydrodipicolinate + NADP(+) + H2O = (2S,4S)-4-hydroxy-2,3,4,5-tetrahydrodipicolinate + NADPH + H(+)</text>
        <dbReference type="Rhea" id="RHEA:35331"/>
        <dbReference type="ChEBI" id="CHEBI:15377"/>
        <dbReference type="ChEBI" id="CHEBI:15378"/>
        <dbReference type="ChEBI" id="CHEBI:16845"/>
        <dbReference type="ChEBI" id="CHEBI:57783"/>
        <dbReference type="ChEBI" id="CHEBI:58349"/>
        <dbReference type="ChEBI" id="CHEBI:67139"/>
        <dbReference type="EC" id="1.17.1.8"/>
    </reaction>
</comment>
<keyword evidence="6 13" id="KW-0560">Oxidoreductase</keyword>
<keyword evidence="8 13" id="KW-0457">Lysine biosynthesis</keyword>
<dbReference type="EC" id="1.17.1.8" evidence="10 13"/>
<dbReference type="GO" id="GO:0009089">
    <property type="term" value="P:lysine biosynthetic process via diaminopimelate"/>
    <property type="evidence" value="ECO:0007669"/>
    <property type="project" value="UniProtKB-UniRule"/>
</dbReference>
<evidence type="ECO:0000256" key="10">
    <source>
        <dbReference type="ARBA" id="ARBA00038983"/>
    </source>
</evidence>
<dbReference type="GO" id="GO:0008839">
    <property type="term" value="F:4-hydroxy-tetrahydrodipicolinate reductase"/>
    <property type="evidence" value="ECO:0007669"/>
    <property type="project" value="UniProtKB-UniRule"/>
</dbReference>
<comment type="pathway">
    <text evidence="9 13">Amino-acid biosynthesis; L-lysine biosynthesis via DAP pathway; (S)-tetrahydrodipicolinate from L-aspartate: step 4/4.</text>
</comment>
<dbReference type="PANTHER" id="PTHR20836:SF0">
    <property type="entry name" value="4-HYDROXY-TETRAHYDRODIPICOLINATE REDUCTASE 1, CHLOROPLASTIC-RELATED"/>
    <property type="match status" value="1"/>
</dbReference>
<dbReference type="Pfam" id="PF01113">
    <property type="entry name" value="DapB_N"/>
    <property type="match status" value="1"/>
</dbReference>
<dbReference type="GO" id="GO:0005829">
    <property type="term" value="C:cytosol"/>
    <property type="evidence" value="ECO:0007669"/>
    <property type="project" value="TreeGrafter"/>
</dbReference>
<dbReference type="SUPFAM" id="SSF55347">
    <property type="entry name" value="Glyceraldehyde-3-phosphate dehydrogenase-like, C-terminal domain"/>
    <property type="match status" value="1"/>
</dbReference>
<proteinExistence type="inferred from homology"/>
<evidence type="ECO:0000256" key="3">
    <source>
        <dbReference type="ARBA" id="ARBA00022605"/>
    </source>
</evidence>
<evidence type="ECO:0000259" key="14">
    <source>
        <dbReference type="Pfam" id="PF01113"/>
    </source>
</evidence>
<comment type="caution">
    <text evidence="13">Was originally thought to be a dihydrodipicolinate reductase (DHDPR), catalyzing the conversion of dihydrodipicolinate to tetrahydrodipicolinate. However, it was shown in E.coli that the substrate of the enzymatic reaction is not dihydrodipicolinate (DHDP) but in fact (2S,4S)-4-hydroxy-2,3,4,5-tetrahydrodipicolinic acid (HTPA), the product released by the DapA-catalyzed reaction.</text>
</comment>
<comment type="subcellular location">
    <subcellularLocation>
        <location evidence="13">Cytoplasm</location>
    </subcellularLocation>
</comment>
<dbReference type="Gene3D" id="3.40.50.720">
    <property type="entry name" value="NAD(P)-binding Rossmann-like Domain"/>
    <property type="match status" value="1"/>
</dbReference>
<keyword evidence="2 13" id="KW-0963">Cytoplasm</keyword>
<dbReference type="Proteomes" id="UP001164714">
    <property type="component" value="Chromosome"/>
</dbReference>
<keyword evidence="5 13" id="KW-0220">Diaminopimelate biosynthesis</keyword>
<dbReference type="GO" id="GO:0050661">
    <property type="term" value="F:NADP binding"/>
    <property type="evidence" value="ECO:0007669"/>
    <property type="project" value="UniProtKB-UniRule"/>
</dbReference>
<dbReference type="EMBL" id="CP114063">
    <property type="protein sequence ID" value="WAT25479.1"/>
    <property type="molecule type" value="Genomic_DNA"/>
</dbReference>
<feature type="binding site" evidence="13">
    <location>
        <begin position="121"/>
        <end position="124"/>
    </location>
    <ligand>
        <name>NAD(+)</name>
        <dbReference type="ChEBI" id="CHEBI:57540"/>
    </ligand>
</feature>
<feature type="active site" description="Proton donor" evidence="13">
    <location>
        <position position="155"/>
    </location>
</feature>
<dbReference type="InterPro" id="IPR022664">
    <property type="entry name" value="DapB_N_CS"/>
</dbReference>
<evidence type="ECO:0000256" key="2">
    <source>
        <dbReference type="ARBA" id="ARBA00022490"/>
    </source>
</evidence>
<feature type="domain" description="Dihydrodipicolinate reductase N-terminal" evidence="14">
    <location>
        <begin position="2"/>
        <end position="124"/>
    </location>
</feature>
<dbReference type="NCBIfam" id="TIGR00036">
    <property type="entry name" value="dapB"/>
    <property type="match status" value="1"/>
</dbReference>
<feature type="active site" description="Proton donor/acceptor" evidence="13">
    <location>
        <position position="151"/>
    </location>
</feature>
<evidence type="ECO:0000256" key="9">
    <source>
        <dbReference type="ARBA" id="ARBA00037922"/>
    </source>
</evidence>
<comment type="function">
    <text evidence="13">Catalyzes the conversion of 4-hydroxy-tetrahydrodipicolinate (HTPA) to tetrahydrodipicolinate.</text>
</comment>
<dbReference type="AlphaFoldDB" id="A0AA47J0Z6"/>
<evidence type="ECO:0000256" key="4">
    <source>
        <dbReference type="ARBA" id="ARBA00022857"/>
    </source>
</evidence>
<dbReference type="RefSeq" id="WP_269105558.1">
    <property type="nucleotide sequence ID" value="NZ_CP114063.1"/>
</dbReference>
<feature type="binding site" evidence="13">
    <location>
        <position position="152"/>
    </location>
    <ligand>
        <name>(S)-2,3,4,5-tetrahydrodipicolinate</name>
        <dbReference type="ChEBI" id="CHEBI:16845"/>
    </ligand>
</feature>
<organism evidence="16 17">
    <name type="scientific">Aerococcus urinaeequi</name>
    <dbReference type="NCBI Taxonomy" id="51665"/>
    <lineage>
        <taxon>Bacteria</taxon>
        <taxon>Bacillati</taxon>
        <taxon>Bacillota</taxon>
        <taxon>Bacilli</taxon>
        <taxon>Lactobacillales</taxon>
        <taxon>Aerococcaceae</taxon>
        <taxon>Aerococcus</taxon>
    </lineage>
</organism>
<protein>
    <recommendedName>
        <fullName evidence="10 13">4-hydroxy-tetrahydrodipicolinate reductase</fullName>
        <shortName evidence="13">HTPA reductase</shortName>
        <ecNumber evidence="10 13">1.17.1.8</ecNumber>
    </recommendedName>
</protein>
<name>A0AA47J0Z6_9LACT</name>
<evidence type="ECO:0000259" key="15">
    <source>
        <dbReference type="Pfam" id="PF05173"/>
    </source>
</evidence>
<dbReference type="PIRSF" id="PIRSF000161">
    <property type="entry name" value="DHPR"/>
    <property type="match status" value="1"/>
</dbReference>
<dbReference type="Pfam" id="PF05173">
    <property type="entry name" value="DapB_C"/>
    <property type="match status" value="1"/>
</dbReference>
<comment type="similarity">
    <text evidence="1 13">Belongs to the DapB family.</text>
</comment>
<evidence type="ECO:0000256" key="13">
    <source>
        <dbReference type="HAMAP-Rule" id="MF_00102"/>
    </source>
</evidence>
<dbReference type="FunFam" id="3.30.360.10:FF:000009">
    <property type="entry name" value="4-hydroxy-tetrahydrodipicolinate reductase"/>
    <property type="match status" value="1"/>
</dbReference>
<keyword evidence="7 13" id="KW-0520">NAD</keyword>
<dbReference type="PROSITE" id="PS01298">
    <property type="entry name" value="DAPB"/>
    <property type="match status" value="1"/>
</dbReference>
<evidence type="ECO:0000256" key="6">
    <source>
        <dbReference type="ARBA" id="ARBA00023002"/>
    </source>
</evidence>
<dbReference type="CDD" id="cd02274">
    <property type="entry name" value="DHDPR_N"/>
    <property type="match status" value="1"/>
</dbReference>
<evidence type="ECO:0000256" key="5">
    <source>
        <dbReference type="ARBA" id="ARBA00022915"/>
    </source>
</evidence>
<dbReference type="HAMAP" id="MF_00102">
    <property type="entry name" value="DapB"/>
    <property type="match status" value="1"/>
</dbReference>
<keyword evidence="4 13" id="KW-0521">NADP</keyword>
<evidence type="ECO:0000256" key="1">
    <source>
        <dbReference type="ARBA" id="ARBA00006642"/>
    </source>
</evidence>
<dbReference type="InterPro" id="IPR023940">
    <property type="entry name" value="DHDPR_bac"/>
</dbReference>
<evidence type="ECO:0000256" key="8">
    <source>
        <dbReference type="ARBA" id="ARBA00023154"/>
    </source>
</evidence>
<dbReference type="InterPro" id="IPR000846">
    <property type="entry name" value="DapB_N"/>
</dbReference>
<comment type="caution">
    <text evidence="13">Lacks conserved residue(s) required for the propagation of feature annotation.</text>
</comment>